<accession>A0A5C1Q7E4</accession>
<proteinExistence type="predicted"/>
<evidence type="ECO:0000313" key="3">
    <source>
        <dbReference type="Proteomes" id="UP000323824"/>
    </source>
</evidence>
<evidence type="ECO:0000259" key="1">
    <source>
        <dbReference type="Pfam" id="PF08239"/>
    </source>
</evidence>
<evidence type="ECO:0000313" key="2">
    <source>
        <dbReference type="EMBL" id="QEN03945.1"/>
    </source>
</evidence>
<organism evidence="2 3">
    <name type="scientific">Thiospirochaeta perfilievii</name>
    <dbReference type="NCBI Taxonomy" id="252967"/>
    <lineage>
        <taxon>Bacteria</taxon>
        <taxon>Pseudomonadati</taxon>
        <taxon>Spirochaetota</taxon>
        <taxon>Spirochaetia</taxon>
        <taxon>Spirochaetales</taxon>
        <taxon>Spirochaetaceae</taxon>
        <taxon>Thiospirochaeta</taxon>
    </lineage>
</organism>
<feature type="domain" description="SH3b" evidence="1">
    <location>
        <begin position="105"/>
        <end position="163"/>
    </location>
</feature>
<reference evidence="2 3" key="2">
    <citation type="submission" date="2019-09" db="EMBL/GenBank/DDBJ databases">
        <title>Complete Genome Sequence and Methylome Analysis of free living Spirochaetas.</title>
        <authorList>
            <person name="Leshcheva N."/>
            <person name="Mikheeva N."/>
        </authorList>
    </citation>
    <scope>NUCLEOTIDE SEQUENCE [LARGE SCALE GENOMIC DNA]</scope>
    <source>
        <strain evidence="2 3">P</strain>
    </source>
</reference>
<keyword evidence="3" id="KW-1185">Reference proteome</keyword>
<dbReference type="EMBL" id="CP035807">
    <property type="protein sequence ID" value="QEN03945.1"/>
    <property type="molecule type" value="Genomic_DNA"/>
</dbReference>
<dbReference type="InterPro" id="IPR003646">
    <property type="entry name" value="SH3-like_bac-type"/>
</dbReference>
<gene>
    <name evidence="2" type="ORF">EW093_04260</name>
</gene>
<reference evidence="2 3" key="1">
    <citation type="submission" date="2019-02" db="EMBL/GenBank/DDBJ databases">
        <authorList>
            <person name="Fomenkov A."/>
            <person name="Dubinina G."/>
            <person name="Grabovich M."/>
            <person name="Vincze T."/>
            <person name="Roberts R.J."/>
        </authorList>
    </citation>
    <scope>NUCLEOTIDE SEQUENCE [LARGE SCALE GENOMIC DNA]</scope>
    <source>
        <strain evidence="2 3">P</strain>
    </source>
</reference>
<protein>
    <submittedName>
        <fullName evidence="2">SH3 domain-containing protein</fullName>
    </submittedName>
</protein>
<name>A0A5C1Q7E4_9SPIO</name>
<dbReference type="PROSITE" id="PS51257">
    <property type="entry name" value="PROKAR_LIPOPROTEIN"/>
    <property type="match status" value="1"/>
</dbReference>
<dbReference type="Proteomes" id="UP000323824">
    <property type="component" value="Chromosome"/>
</dbReference>
<dbReference type="RefSeq" id="WP_149567202.1">
    <property type="nucleotide sequence ID" value="NZ_CP035807.1"/>
</dbReference>
<dbReference type="KEGG" id="sper:EW093_04260"/>
<dbReference type="AlphaFoldDB" id="A0A5C1Q7E4"/>
<dbReference type="Gene3D" id="2.30.30.40">
    <property type="entry name" value="SH3 Domains"/>
    <property type="match status" value="1"/>
</dbReference>
<sequence length="424" mass="50097">MNFKKLLLIFISIMALSSCEKYIGYGVIMLPEEDSNLETGSLIKITKESRIREAWVYNSEEEEHIEIKKWRVEFYKELEDAQKYIEEYKEYKDYYVIVNTNAHSMRIKPTAKANLVYRLKKDQRVKVIGRTAEKEKIARFEGYWWKLITDDGVKGWSYDSYLSVYNNDQVIHSNVTDDGPEIHEFFRNVWRPKYFWEMQKSRNIDLDKFKAKFKMTPDLDNKEITISMPDHYATYKFTEFKKTGANNYILEGSPIQLDFSYKGQVIVIYSVDSKSYETDFIYMKDSVVNEIIETEKTSRKIKYNEFLFGGPVFNSRAYGEISFYEDNKFTWTNKQNLITKQLLTSNASSEGKISFDIFLSQQLKSKYDGVITFDFGERQELTFLYNFENNGVTFIYVPPATIKDKVVETDDFYTPIQLFFTGSL</sequence>
<dbReference type="Pfam" id="PF08239">
    <property type="entry name" value="SH3_3"/>
    <property type="match status" value="1"/>
</dbReference>
<dbReference type="OrthoDB" id="350202at2"/>